<dbReference type="AlphaFoldDB" id="A0A836A4V8"/>
<dbReference type="InterPro" id="IPR036390">
    <property type="entry name" value="WH_DNA-bd_sf"/>
</dbReference>
<dbReference type="InterPro" id="IPR036388">
    <property type="entry name" value="WH-like_DNA-bd_sf"/>
</dbReference>
<protein>
    <recommendedName>
        <fullName evidence="1">DEP domain-containing protein</fullName>
    </recommendedName>
</protein>
<dbReference type="EMBL" id="JAEMGP010000004">
    <property type="protein sequence ID" value="KAG5210207.1"/>
    <property type="molecule type" value="Genomic_DNA"/>
</dbReference>
<evidence type="ECO:0000259" key="1">
    <source>
        <dbReference type="PROSITE" id="PS50186"/>
    </source>
</evidence>
<reference evidence="2 3" key="1">
    <citation type="submission" date="2020-12" db="EMBL/GenBank/DDBJ databases">
        <title>De novo assembly of Tibetan sheep genome.</title>
        <authorList>
            <person name="Li X."/>
        </authorList>
    </citation>
    <scope>NUCLEOTIDE SEQUENCE [LARGE SCALE GENOMIC DNA]</scope>
    <source>
        <tissue evidence="2">Heart</tissue>
    </source>
</reference>
<dbReference type="SMART" id="SM00049">
    <property type="entry name" value="DEP"/>
    <property type="match status" value="1"/>
</dbReference>
<feature type="domain" description="DEP" evidence="1">
    <location>
        <begin position="148"/>
        <end position="205"/>
    </location>
</feature>
<feature type="non-terminal residue" evidence="2">
    <location>
        <position position="1"/>
    </location>
</feature>
<dbReference type="Proteomes" id="UP000664991">
    <property type="component" value="Unassembled WGS sequence"/>
</dbReference>
<accession>A0A836A4V8</accession>
<evidence type="ECO:0000313" key="2">
    <source>
        <dbReference type="EMBL" id="KAG5210207.1"/>
    </source>
</evidence>
<dbReference type="GO" id="GO:0035556">
    <property type="term" value="P:intracellular signal transduction"/>
    <property type="evidence" value="ECO:0007669"/>
    <property type="project" value="InterPro"/>
</dbReference>
<dbReference type="PROSITE" id="PS50186">
    <property type="entry name" value="DEP"/>
    <property type="match status" value="1"/>
</dbReference>
<gene>
    <name evidence="2" type="ORF">JEQ12_015401</name>
</gene>
<dbReference type="Pfam" id="PF00610">
    <property type="entry name" value="DEP"/>
    <property type="match status" value="1"/>
</dbReference>
<evidence type="ECO:0000313" key="3">
    <source>
        <dbReference type="Proteomes" id="UP000664991"/>
    </source>
</evidence>
<dbReference type="InterPro" id="IPR000591">
    <property type="entry name" value="DEP_dom"/>
</dbReference>
<organism evidence="2 3">
    <name type="scientific">Ovis aries</name>
    <name type="common">Sheep</name>
    <dbReference type="NCBI Taxonomy" id="9940"/>
    <lineage>
        <taxon>Eukaryota</taxon>
        <taxon>Metazoa</taxon>
        <taxon>Chordata</taxon>
        <taxon>Craniata</taxon>
        <taxon>Vertebrata</taxon>
        <taxon>Euteleostomi</taxon>
        <taxon>Mammalia</taxon>
        <taxon>Eutheria</taxon>
        <taxon>Laurasiatheria</taxon>
        <taxon>Artiodactyla</taxon>
        <taxon>Ruminantia</taxon>
        <taxon>Pecora</taxon>
        <taxon>Bovidae</taxon>
        <taxon>Caprinae</taxon>
        <taxon>Ovis</taxon>
    </lineage>
</organism>
<sequence length="505" mass="56395">MRMAVGSVKMQPPCESPALAAVAAVAAADGALRRSPSAREPEREQLPVAPRPRLRDLPALLRSGLTLRRKRSAAGGRLTPALLVLMLFRRIWPCQIVYLQLLGGVHAVIYPEGLVAGHPEKTSHRGEDLKSTRKAMVSSWMEAALTWRSCVGSELVDWLLEHCPFVPCRSMAIGVWQLLLDMGILSSVDQHLYFQDTCAFYQFSSDECSYLYCEFEREEEWQNGVRLLLQLVPLVPSRAGVCELSHQKIEDSEESSDEILARLTSAITFGRYICSISCCLCHEIEEISTVQRELAAVIALKARKSALAQDEENSDKHVTVTEAEAAADPQSYRFVDDIISCILRIRLEPTDRSKDSVQTGIYGSLAQAGMMCKLQERDDIGRIELVQKLARESCQFLQADKKEQEKSEHQDDEVSTVEVKEQDQKVLVLKKVQSCGPAPQAGSAESDWRYVVVSGTPEKILEHLLNDLHLEEVQDKETVPFASLLIANMESVLFLLIAVEVLEDF</sequence>
<dbReference type="Gene3D" id="1.20.870.10">
    <property type="entry name" value="Son of sevenless (SoS) protein Chain: S domain 1"/>
    <property type="match status" value="1"/>
</dbReference>
<dbReference type="Gene3D" id="1.10.10.10">
    <property type="entry name" value="Winged helix-like DNA-binding domain superfamily/Winged helix DNA-binding domain"/>
    <property type="match status" value="1"/>
</dbReference>
<comment type="caution">
    <text evidence="2">The sequence shown here is derived from an EMBL/GenBank/DDBJ whole genome shotgun (WGS) entry which is preliminary data.</text>
</comment>
<proteinExistence type="predicted"/>
<dbReference type="SUPFAM" id="SSF46785">
    <property type="entry name" value="Winged helix' DNA-binding domain"/>
    <property type="match status" value="1"/>
</dbReference>
<name>A0A836A4V8_SHEEP</name>